<dbReference type="Pfam" id="PF02028">
    <property type="entry name" value="BCCT"/>
    <property type="match status" value="1"/>
</dbReference>
<dbReference type="PANTHER" id="PTHR30047:SF7">
    <property type="entry name" value="HIGH-AFFINITY CHOLINE TRANSPORT PROTEIN"/>
    <property type="match status" value="1"/>
</dbReference>
<feature type="transmembrane region" description="Helical" evidence="7">
    <location>
        <begin position="235"/>
        <end position="257"/>
    </location>
</feature>
<dbReference type="EMBL" id="WUUU01000012">
    <property type="protein sequence ID" value="MXR19687.1"/>
    <property type="molecule type" value="Genomic_DNA"/>
</dbReference>
<feature type="transmembrane region" description="Helical" evidence="7">
    <location>
        <begin position="353"/>
        <end position="371"/>
    </location>
</feature>
<keyword evidence="3" id="KW-1003">Cell membrane</keyword>
<feature type="transmembrane region" description="Helical" evidence="7">
    <location>
        <begin position="437"/>
        <end position="456"/>
    </location>
</feature>
<dbReference type="AlphaFoldDB" id="A0A6B0SFE2"/>
<feature type="transmembrane region" description="Helical" evidence="7">
    <location>
        <begin position="539"/>
        <end position="559"/>
    </location>
</feature>
<evidence type="ECO:0000256" key="4">
    <source>
        <dbReference type="ARBA" id="ARBA00022692"/>
    </source>
</evidence>
<sequence>MAIEDNPVERLLRRVLVPICVFSGILVVTGFFFPQFVGSVVSGQGWLVVSLLFFGTGLSYLALLPVRTDEPDPSAHGRTARSLLYVRHGNLRRVLRPFVRRQDRVTFGVPVVGLAAFFLLRLLAPDVTVGASSAVKDLLLVDLGWVFLGAVLLGVLYCVYLVVGRWGDVTLGGPDAEPTYTYPTYFALFFSAGIAAGIVFWGPAEVLFHYQSPPPYFGAPAESGTAAVDALTYALFHWGLSAWSPYVLIGLPIAYFVHNRGAPLRVSTLLTPFLGVEGLESTTAKVVDVLAIFATIGGVGTSVAFVSQQFLTGINYQWDVTYGLLGPVLLVAGLTAVYVVAAESGVHRGIRRIAGVTVSLFVLFAVLLLALGPRSSVLDLGGAALGQYAANFVPMSLFVGGQWVADWTTWNWSWWFSWAPFAGLFLAAVSKGRTVRTVVLTAVGATSLATMAWFVVMGGTSLAVQHAGSADVLAVIDAYGGSEAVAGFPVFAALPMSQLLMFLFLALIVVFITSSAAVSTLVVSILATKPGAAPTTGGIVFWGLVQGAVASAVLVVGGGQTLQDVAVLTGGPFVVVSLVGIVGLERTFRREEQGLLSLPRKVQAALRARDITLVPERPDIRDDEKK</sequence>
<keyword evidence="6 7" id="KW-0472">Membrane</keyword>
<dbReference type="GO" id="GO:0005886">
    <property type="term" value="C:plasma membrane"/>
    <property type="evidence" value="ECO:0007669"/>
    <property type="project" value="UniProtKB-SubCell"/>
</dbReference>
<dbReference type="PANTHER" id="PTHR30047">
    <property type="entry name" value="HIGH-AFFINITY CHOLINE TRANSPORT PROTEIN-RELATED"/>
    <property type="match status" value="1"/>
</dbReference>
<dbReference type="GO" id="GO:0022857">
    <property type="term" value="F:transmembrane transporter activity"/>
    <property type="evidence" value="ECO:0007669"/>
    <property type="project" value="InterPro"/>
</dbReference>
<feature type="transmembrane region" description="Helical" evidence="7">
    <location>
        <begin position="322"/>
        <end position="341"/>
    </location>
</feature>
<comment type="subcellular location">
    <subcellularLocation>
        <location evidence="1">Cell membrane</location>
        <topology evidence="1">Multi-pass membrane protein</topology>
    </subcellularLocation>
</comment>
<protein>
    <submittedName>
        <fullName evidence="8">BCCT family transporter</fullName>
    </submittedName>
</protein>
<gene>
    <name evidence="8" type="ORF">GRX66_03355</name>
</gene>
<dbReference type="InterPro" id="IPR000060">
    <property type="entry name" value="BCCT_transptr"/>
</dbReference>
<keyword evidence="9" id="KW-1185">Reference proteome</keyword>
<feature type="transmembrane region" description="Helical" evidence="7">
    <location>
        <begin position="144"/>
        <end position="163"/>
    </location>
</feature>
<evidence type="ECO:0000256" key="5">
    <source>
        <dbReference type="ARBA" id="ARBA00022989"/>
    </source>
</evidence>
<feature type="transmembrane region" description="Helical" evidence="7">
    <location>
        <begin position="289"/>
        <end position="310"/>
    </location>
</feature>
<evidence type="ECO:0000256" key="1">
    <source>
        <dbReference type="ARBA" id="ARBA00004651"/>
    </source>
</evidence>
<keyword evidence="5 7" id="KW-1133">Transmembrane helix</keyword>
<accession>A0A6B0SFE2</accession>
<dbReference type="Proteomes" id="UP000471521">
    <property type="component" value="Unassembled WGS sequence"/>
</dbReference>
<name>A0A6B0SFE2_9EURY</name>
<keyword evidence="2" id="KW-0813">Transport</keyword>
<feature type="transmembrane region" description="Helical" evidence="7">
    <location>
        <begin position="184"/>
        <end position="204"/>
    </location>
</feature>
<feature type="transmembrane region" description="Helical" evidence="7">
    <location>
        <begin position="499"/>
        <end position="527"/>
    </location>
</feature>
<evidence type="ECO:0000256" key="7">
    <source>
        <dbReference type="SAM" id="Phobius"/>
    </source>
</evidence>
<feature type="transmembrane region" description="Helical" evidence="7">
    <location>
        <begin position="45"/>
        <end position="64"/>
    </location>
</feature>
<feature type="transmembrane region" description="Helical" evidence="7">
    <location>
        <begin position="12"/>
        <end position="33"/>
    </location>
</feature>
<comment type="caution">
    <text evidence="8">The sequence shown here is derived from an EMBL/GenBank/DDBJ whole genome shotgun (WGS) entry which is preliminary data.</text>
</comment>
<evidence type="ECO:0000313" key="9">
    <source>
        <dbReference type="Proteomes" id="UP000471521"/>
    </source>
</evidence>
<evidence type="ECO:0000256" key="3">
    <source>
        <dbReference type="ARBA" id="ARBA00022475"/>
    </source>
</evidence>
<evidence type="ECO:0000256" key="2">
    <source>
        <dbReference type="ARBA" id="ARBA00022448"/>
    </source>
</evidence>
<feature type="transmembrane region" description="Helical" evidence="7">
    <location>
        <begin position="105"/>
        <end position="124"/>
    </location>
</feature>
<feature type="transmembrane region" description="Helical" evidence="7">
    <location>
        <begin position="412"/>
        <end position="430"/>
    </location>
</feature>
<feature type="transmembrane region" description="Helical" evidence="7">
    <location>
        <begin position="565"/>
        <end position="584"/>
    </location>
</feature>
<dbReference type="RefSeq" id="WP_159525266.1">
    <property type="nucleotide sequence ID" value="NZ_WUUU01000012.1"/>
</dbReference>
<keyword evidence="4 7" id="KW-0812">Transmembrane</keyword>
<reference evidence="8 9" key="1">
    <citation type="submission" date="2019-12" db="EMBL/GenBank/DDBJ databases">
        <title>Isolation and characterization of three novel carbon monoxide-oxidizing members of Halobacteria from salione crusts and soils.</title>
        <authorList>
            <person name="Myers M.R."/>
            <person name="King G.M."/>
        </authorList>
    </citation>
    <scope>NUCLEOTIDE SEQUENCE [LARGE SCALE GENOMIC DNA]</scope>
    <source>
        <strain evidence="8 9">PCN9</strain>
    </source>
</reference>
<dbReference type="OrthoDB" id="141573at2157"/>
<proteinExistence type="predicted"/>
<evidence type="ECO:0000313" key="8">
    <source>
        <dbReference type="EMBL" id="MXR19687.1"/>
    </source>
</evidence>
<evidence type="ECO:0000256" key="6">
    <source>
        <dbReference type="ARBA" id="ARBA00023136"/>
    </source>
</evidence>
<organism evidence="8 9">
    <name type="scientific">Halobacterium bonnevillei</name>
    <dbReference type="NCBI Taxonomy" id="2692200"/>
    <lineage>
        <taxon>Archaea</taxon>
        <taxon>Methanobacteriati</taxon>
        <taxon>Methanobacteriota</taxon>
        <taxon>Stenosarchaea group</taxon>
        <taxon>Halobacteria</taxon>
        <taxon>Halobacteriales</taxon>
        <taxon>Halobacteriaceae</taxon>
        <taxon>Halobacterium</taxon>
    </lineage>
</organism>